<organism evidence="1 2">
    <name type="scientific">Vitis vinifera</name>
    <name type="common">Grape</name>
    <dbReference type="NCBI Taxonomy" id="29760"/>
    <lineage>
        <taxon>Eukaryota</taxon>
        <taxon>Viridiplantae</taxon>
        <taxon>Streptophyta</taxon>
        <taxon>Embryophyta</taxon>
        <taxon>Tracheophyta</taxon>
        <taxon>Spermatophyta</taxon>
        <taxon>Magnoliopsida</taxon>
        <taxon>eudicotyledons</taxon>
        <taxon>Gunneridae</taxon>
        <taxon>Pentapetalae</taxon>
        <taxon>rosids</taxon>
        <taxon>Vitales</taxon>
        <taxon>Vitaceae</taxon>
        <taxon>Viteae</taxon>
        <taxon>Vitis</taxon>
    </lineage>
</organism>
<name>A0A438I9T7_VITVI</name>
<comment type="caution">
    <text evidence="1">The sequence shown here is derived from an EMBL/GenBank/DDBJ whole genome shotgun (WGS) entry which is preliminary data.</text>
</comment>
<gene>
    <name evidence="1" type="ORF">CK203_034995</name>
</gene>
<proteinExistence type="predicted"/>
<accession>A0A438I9T7</accession>
<protein>
    <submittedName>
        <fullName evidence="1">Uncharacterized protein</fullName>
    </submittedName>
</protein>
<dbReference type="AlphaFoldDB" id="A0A438I9T7"/>
<dbReference type="EMBL" id="QGNW01000129">
    <property type="protein sequence ID" value="RVW93439.1"/>
    <property type="molecule type" value="Genomic_DNA"/>
</dbReference>
<sequence>MLLNKALLCKRSWHFAVERKALWKRGKLCEGKLFVRSMGKKRADGGLDFGRTSDVETILCVFLFPSLFAISLAKEACTEDVWSHSGEGVWAPRFSRRLNDCEVFDVKRFS</sequence>
<reference evidence="1 2" key="1">
    <citation type="journal article" date="2018" name="PLoS Genet.">
        <title>Population sequencing reveals clonal diversity and ancestral inbreeding in the grapevine cultivar Chardonnay.</title>
        <authorList>
            <person name="Roach M.J."/>
            <person name="Johnson D.L."/>
            <person name="Bohlmann J."/>
            <person name="van Vuuren H.J."/>
            <person name="Jones S.J."/>
            <person name="Pretorius I.S."/>
            <person name="Schmidt S.A."/>
            <person name="Borneman A.R."/>
        </authorList>
    </citation>
    <scope>NUCLEOTIDE SEQUENCE [LARGE SCALE GENOMIC DNA]</scope>
    <source>
        <strain evidence="2">cv. Chardonnay</strain>
        <tissue evidence="1">Leaf</tissue>
    </source>
</reference>
<evidence type="ECO:0000313" key="2">
    <source>
        <dbReference type="Proteomes" id="UP000288805"/>
    </source>
</evidence>
<dbReference type="Proteomes" id="UP000288805">
    <property type="component" value="Unassembled WGS sequence"/>
</dbReference>
<evidence type="ECO:0000313" key="1">
    <source>
        <dbReference type="EMBL" id="RVW93439.1"/>
    </source>
</evidence>